<dbReference type="InterPro" id="IPR012336">
    <property type="entry name" value="Thioredoxin-like_fold"/>
</dbReference>
<dbReference type="PANTHER" id="PTHR13887">
    <property type="entry name" value="GLUTATHIONE S-TRANSFERASE KAPPA"/>
    <property type="match status" value="1"/>
</dbReference>
<evidence type="ECO:0000256" key="3">
    <source>
        <dbReference type="ARBA" id="ARBA00023002"/>
    </source>
</evidence>
<keyword evidence="2" id="KW-0732">Signal</keyword>
<keyword evidence="3" id="KW-0560">Oxidoreductase</keyword>
<proteinExistence type="inferred from homology"/>
<feature type="domain" description="Thioredoxin-like fold" evidence="6">
    <location>
        <begin position="58"/>
        <end position="218"/>
    </location>
</feature>
<dbReference type="Pfam" id="PF13462">
    <property type="entry name" value="Thioredoxin_4"/>
    <property type="match status" value="1"/>
</dbReference>
<accession>A0AAU1U708</accession>
<dbReference type="SUPFAM" id="SSF52833">
    <property type="entry name" value="Thioredoxin-like"/>
    <property type="match status" value="1"/>
</dbReference>
<keyword evidence="4" id="KW-1015">Disulfide bond</keyword>
<protein>
    <submittedName>
        <fullName evidence="7">DsbA family protein</fullName>
    </submittedName>
</protein>
<evidence type="ECO:0000256" key="1">
    <source>
        <dbReference type="ARBA" id="ARBA00005791"/>
    </source>
</evidence>
<evidence type="ECO:0000256" key="4">
    <source>
        <dbReference type="ARBA" id="ARBA00023157"/>
    </source>
</evidence>
<evidence type="ECO:0000259" key="6">
    <source>
        <dbReference type="Pfam" id="PF13462"/>
    </source>
</evidence>
<keyword evidence="5" id="KW-0676">Redox-active center</keyword>
<comment type="similarity">
    <text evidence="1">Belongs to the thioredoxin family. DsbA subfamily.</text>
</comment>
<evidence type="ECO:0000256" key="2">
    <source>
        <dbReference type="ARBA" id="ARBA00022729"/>
    </source>
</evidence>
<evidence type="ECO:0000256" key="5">
    <source>
        <dbReference type="ARBA" id="ARBA00023284"/>
    </source>
</evidence>
<gene>
    <name evidence="7" type="ORF">OHU69_22840</name>
</gene>
<dbReference type="GO" id="GO:0016491">
    <property type="term" value="F:oxidoreductase activity"/>
    <property type="evidence" value="ECO:0007669"/>
    <property type="project" value="UniProtKB-KW"/>
</dbReference>
<dbReference type="EMBL" id="CP108195">
    <property type="protein sequence ID" value="WTS13637.1"/>
    <property type="molecule type" value="Genomic_DNA"/>
</dbReference>
<evidence type="ECO:0000313" key="7">
    <source>
        <dbReference type="EMBL" id="WTS13637.1"/>
    </source>
</evidence>
<dbReference type="PANTHER" id="PTHR13887:SF14">
    <property type="entry name" value="DISULFIDE BOND FORMATION PROTEIN D"/>
    <property type="match status" value="1"/>
</dbReference>
<dbReference type="Gene3D" id="3.40.30.10">
    <property type="entry name" value="Glutaredoxin"/>
    <property type="match status" value="1"/>
</dbReference>
<name>A0AAU1U708_9ACTN</name>
<dbReference type="AlphaFoldDB" id="A0AAU1U708"/>
<reference evidence="7" key="1">
    <citation type="submission" date="2022-10" db="EMBL/GenBank/DDBJ databases">
        <title>The complete genomes of actinobacterial strains from the NBC collection.</title>
        <authorList>
            <person name="Joergensen T.S."/>
            <person name="Alvarez Arevalo M."/>
            <person name="Sterndorff E.B."/>
            <person name="Faurdal D."/>
            <person name="Vuksanovic O."/>
            <person name="Mourched A.-S."/>
            <person name="Charusanti P."/>
            <person name="Shaw S."/>
            <person name="Blin K."/>
            <person name="Weber T."/>
        </authorList>
    </citation>
    <scope>NUCLEOTIDE SEQUENCE</scope>
    <source>
        <strain evidence="7">NBC_00119</strain>
    </source>
</reference>
<sequence length="241" mass="25882">MLRGRGRRGAISVLVAALTGMLAVRCGRGASGGDATVDKKPERYASSGQLPEHLAADGTTVVVGSSKADTVVRLYEDLRCPVCREFEEDGGAGALRKMTLHGEVRAEYTLASFLDDRLGGKGSKKAANALRAALEQGKFVEYHDLLFQEQPEEAVDGYTDAFLLRMASRVKGLRGAEFDAAVKGMKYRSFVTASEKAYEAGKAPGTPSFAVNGTLLKEDRWNLMFDPKYVPLAVGTSALPE</sequence>
<organism evidence="7">
    <name type="scientific">Streptomyces sp. NBC_00119</name>
    <dbReference type="NCBI Taxonomy" id="2975659"/>
    <lineage>
        <taxon>Bacteria</taxon>
        <taxon>Bacillati</taxon>
        <taxon>Actinomycetota</taxon>
        <taxon>Actinomycetes</taxon>
        <taxon>Kitasatosporales</taxon>
        <taxon>Streptomycetaceae</taxon>
        <taxon>Streptomyces</taxon>
    </lineage>
</organism>
<dbReference type="InterPro" id="IPR036249">
    <property type="entry name" value="Thioredoxin-like_sf"/>
</dbReference>